<proteinExistence type="predicted"/>
<organism evidence="1 2">
    <name type="scientific">Racocetra persica</name>
    <dbReference type="NCBI Taxonomy" id="160502"/>
    <lineage>
        <taxon>Eukaryota</taxon>
        <taxon>Fungi</taxon>
        <taxon>Fungi incertae sedis</taxon>
        <taxon>Mucoromycota</taxon>
        <taxon>Glomeromycotina</taxon>
        <taxon>Glomeromycetes</taxon>
        <taxon>Diversisporales</taxon>
        <taxon>Gigasporaceae</taxon>
        <taxon>Racocetra</taxon>
    </lineage>
</organism>
<feature type="non-terminal residue" evidence="1">
    <location>
        <position position="95"/>
    </location>
</feature>
<comment type="caution">
    <text evidence="1">The sequence shown here is derived from an EMBL/GenBank/DDBJ whole genome shotgun (WGS) entry which is preliminary data.</text>
</comment>
<evidence type="ECO:0000313" key="1">
    <source>
        <dbReference type="EMBL" id="CAG8623878.1"/>
    </source>
</evidence>
<gene>
    <name evidence="1" type="ORF">RPERSI_LOCUS6827</name>
</gene>
<keyword evidence="2" id="KW-1185">Reference proteome</keyword>
<reference evidence="1" key="1">
    <citation type="submission" date="2021-06" db="EMBL/GenBank/DDBJ databases">
        <authorList>
            <person name="Kallberg Y."/>
            <person name="Tangrot J."/>
            <person name="Rosling A."/>
        </authorList>
    </citation>
    <scope>NUCLEOTIDE SEQUENCE</scope>
    <source>
        <strain evidence="1">MA461A</strain>
    </source>
</reference>
<sequence>MNKPRKFIIDVEETKRLLLEQEDTDGDCQITIHDSGPKTITLGTADSDGHRKFEIRGTYQLSNLLQELALAASHGRKHVVLDEARLNENPVDRLS</sequence>
<dbReference type="Proteomes" id="UP000789920">
    <property type="component" value="Unassembled WGS sequence"/>
</dbReference>
<protein>
    <submittedName>
        <fullName evidence="1">15261_t:CDS:1</fullName>
    </submittedName>
</protein>
<dbReference type="EMBL" id="CAJVQC010011099">
    <property type="protein sequence ID" value="CAG8623878.1"/>
    <property type="molecule type" value="Genomic_DNA"/>
</dbReference>
<accession>A0ACA9N7U9</accession>
<name>A0ACA9N7U9_9GLOM</name>
<evidence type="ECO:0000313" key="2">
    <source>
        <dbReference type="Proteomes" id="UP000789920"/>
    </source>
</evidence>